<dbReference type="PANTHER" id="PTHR19303:SF74">
    <property type="entry name" value="POGO TRANSPOSABLE ELEMENT WITH KRAB DOMAIN"/>
    <property type="match status" value="1"/>
</dbReference>
<dbReference type="OrthoDB" id="4327074at2759"/>
<dbReference type="InterPro" id="IPR004875">
    <property type="entry name" value="DDE_SF_endonuclease_dom"/>
</dbReference>
<dbReference type="Gene3D" id="1.10.10.60">
    <property type="entry name" value="Homeodomain-like"/>
    <property type="match status" value="1"/>
</dbReference>
<dbReference type="GO" id="GO:0003677">
    <property type="term" value="F:DNA binding"/>
    <property type="evidence" value="ECO:0007669"/>
    <property type="project" value="UniProtKB-KW"/>
</dbReference>
<evidence type="ECO:0000313" key="3">
    <source>
        <dbReference type="EMBL" id="OQV19617.1"/>
    </source>
</evidence>
<feature type="domain" description="HTH CENPB-type" evidence="2">
    <location>
        <begin position="43"/>
        <end position="116"/>
    </location>
</feature>
<evidence type="ECO:0000259" key="2">
    <source>
        <dbReference type="PROSITE" id="PS51253"/>
    </source>
</evidence>
<sequence>MDEKLKLAMRAVTKDNSSLKAAAKQFGIARTTLKRHLSNPNVKASGRPRFFTDSEEQLLHQILRNIQVLQQPFSRPKFIEVARKLAERKAPGQPGRTFGKEWLSKFIRRHPDLALRSKSWKAEQRQWTPDKCERYVQVLEYLDKEGFLMDSRAIFVLDSLELITPPNEYTKSGNLIARKPSEEQGFPVFVCGSADGTALRPMILRDGNFILEPWFTDLQEEAVVVGHAAPDIAALDVDALALYLRRELVPHIQSLDPPVQKSTLFLDGRWSHAYNLEILESCLLHNIQVVCYPLGHSDKLQPLKKSEFRLVAKLWLDFVAERNNNPLNEFICTSVGDSIFMRNLTASQYKEHITALLRDGFRDVGVLPFRPDLIRQTLPQSAKGLPAPVAEETFLRLMENYCLQIGGEHGLSQAVLQKALEEYKRVLRLGLVMAIQESQQAQAEGQEAVDVQQYDNGLSAGI</sequence>
<proteinExistence type="predicted"/>
<dbReference type="AlphaFoldDB" id="A0A1W0WWP3"/>
<protein>
    <recommendedName>
        <fullName evidence="2">HTH CENPB-type domain-containing protein</fullName>
    </recommendedName>
</protein>
<dbReference type="GO" id="GO:0005634">
    <property type="term" value="C:nucleus"/>
    <property type="evidence" value="ECO:0007669"/>
    <property type="project" value="TreeGrafter"/>
</dbReference>
<accession>A0A1W0WWP3</accession>
<organism evidence="3 4">
    <name type="scientific">Hypsibius exemplaris</name>
    <name type="common">Freshwater tardigrade</name>
    <dbReference type="NCBI Taxonomy" id="2072580"/>
    <lineage>
        <taxon>Eukaryota</taxon>
        <taxon>Metazoa</taxon>
        <taxon>Ecdysozoa</taxon>
        <taxon>Tardigrada</taxon>
        <taxon>Eutardigrada</taxon>
        <taxon>Parachela</taxon>
        <taxon>Hypsibioidea</taxon>
        <taxon>Hypsibiidae</taxon>
        <taxon>Hypsibius</taxon>
    </lineage>
</organism>
<dbReference type="InterPro" id="IPR050863">
    <property type="entry name" value="CenT-Element_Derived"/>
</dbReference>
<comment type="caution">
    <text evidence="3">The sequence shown here is derived from an EMBL/GenBank/DDBJ whole genome shotgun (WGS) entry which is preliminary data.</text>
</comment>
<dbReference type="Proteomes" id="UP000192578">
    <property type="component" value="Unassembled WGS sequence"/>
</dbReference>
<dbReference type="PANTHER" id="PTHR19303">
    <property type="entry name" value="TRANSPOSON"/>
    <property type="match status" value="1"/>
</dbReference>
<dbReference type="Pfam" id="PF03184">
    <property type="entry name" value="DDE_1"/>
    <property type="match status" value="1"/>
</dbReference>
<keyword evidence="1" id="KW-0238">DNA-binding</keyword>
<name>A0A1W0WWP3_HYPEX</name>
<keyword evidence="4" id="KW-1185">Reference proteome</keyword>
<gene>
    <name evidence="3" type="ORF">BV898_06391</name>
</gene>
<reference evidence="4" key="1">
    <citation type="submission" date="2017-01" db="EMBL/GenBank/DDBJ databases">
        <title>Comparative genomics of anhydrobiosis in the tardigrade Hypsibius dujardini.</title>
        <authorList>
            <person name="Yoshida Y."/>
            <person name="Koutsovoulos G."/>
            <person name="Laetsch D."/>
            <person name="Stevens L."/>
            <person name="Kumar S."/>
            <person name="Horikawa D."/>
            <person name="Ishino K."/>
            <person name="Komine S."/>
            <person name="Tomita M."/>
            <person name="Blaxter M."/>
            <person name="Arakawa K."/>
        </authorList>
    </citation>
    <scope>NUCLEOTIDE SEQUENCE [LARGE SCALE GENOMIC DNA]</scope>
    <source>
        <strain evidence="4">Z151</strain>
    </source>
</reference>
<dbReference type="InterPro" id="IPR006600">
    <property type="entry name" value="HTH_CenpB_DNA-bd_dom"/>
</dbReference>
<evidence type="ECO:0000256" key="1">
    <source>
        <dbReference type="ARBA" id="ARBA00023125"/>
    </source>
</evidence>
<evidence type="ECO:0000313" key="4">
    <source>
        <dbReference type="Proteomes" id="UP000192578"/>
    </source>
</evidence>
<dbReference type="PROSITE" id="PS51253">
    <property type="entry name" value="HTH_CENPB"/>
    <property type="match status" value="1"/>
</dbReference>
<dbReference type="Pfam" id="PF03221">
    <property type="entry name" value="HTH_Tnp_Tc5"/>
    <property type="match status" value="1"/>
</dbReference>
<dbReference type="EMBL" id="MTYJ01000037">
    <property type="protein sequence ID" value="OQV19617.1"/>
    <property type="molecule type" value="Genomic_DNA"/>
</dbReference>